<protein>
    <submittedName>
        <fullName evidence="2">Uncharacterized protein</fullName>
    </submittedName>
</protein>
<evidence type="ECO:0000313" key="3">
    <source>
        <dbReference type="Proteomes" id="UP000092460"/>
    </source>
</evidence>
<reference evidence="2" key="2">
    <citation type="submission" date="2020-05" db="UniProtKB">
        <authorList>
            <consortium name="EnsemblMetazoa"/>
        </authorList>
    </citation>
    <scope>IDENTIFICATION</scope>
    <source>
        <strain evidence="2">IAEA</strain>
    </source>
</reference>
<dbReference type="VEuPathDB" id="VectorBase:GPPI030974"/>
<evidence type="ECO:0000256" key="1">
    <source>
        <dbReference type="SAM" id="Phobius"/>
    </source>
</evidence>
<dbReference type="Proteomes" id="UP000092460">
    <property type="component" value="Unassembled WGS sequence"/>
</dbReference>
<keyword evidence="1" id="KW-0472">Membrane</keyword>
<dbReference type="AlphaFoldDB" id="A0A1B0BI69"/>
<keyword evidence="3" id="KW-1185">Reference proteome</keyword>
<organism evidence="2 3">
    <name type="scientific">Glossina palpalis gambiensis</name>
    <dbReference type="NCBI Taxonomy" id="67801"/>
    <lineage>
        <taxon>Eukaryota</taxon>
        <taxon>Metazoa</taxon>
        <taxon>Ecdysozoa</taxon>
        <taxon>Arthropoda</taxon>
        <taxon>Hexapoda</taxon>
        <taxon>Insecta</taxon>
        <taxon>Pterygota</taxon>
        <taxon>Neoptera</taxon>
        <taxon>Endopterygota</taxon>
        <taxon>Diptera</taxon>
        <taxon>Brachycera</taxon>
        <taxon>Muscomorpha</taxon>
        <taxon>Hippoboscoidea</taxon>
        <taxon>Glossinidae</taxon>
        <taxon>Glossina</taxon>
    </lineage>
</organism>
<dbReference type="EnsemblMetazoa" id="GPPI030974-RA">
    <property type="protein sequence ID" value="GPPI030974-PA"/>
    <property type="gene ID" value="GPPI030974"/>
</dbReference>
<feature type="transmembrane region" description="Helical" evidence="1">
    <location>
        <begin position="38"/>
        <end position="62"/>
    </location>
</feature>
<dbReference type="EMBL" id="JXJN01014854">
    <property type="status" value="NOT_ANNOTATED_CDS"/>
    <property type="molecule type" value="Genomic_DNA"/>
</dbReference>
<reference evidence="3" key="1">
    <citation type="submission" date="2015-01" db="EMBL/GenBank/DDBJ databases">
        <authorList>
            <person name="Aksoy S."/>
            <person name="Warren W."/>
            <person name="Wilson R.K."/>
        </authorList>
    </citation>
    <scope>NUCLEOTIDE SEQUENCE [LARGE SCALE GENOMIC DNA]</scope>
    <source>
        <strain evidence="3">IAEA</strain>
    </source>
</reference>
<evidence type="ECO:0000313" key="2">
    <source>
        <dbReference type="EnsemblMetazoa" id="GPPI030974-PA"/>
    </source>
</evidence>
<keyword evidence="1" id="KW-1133">Transmembrane helix</keyword>
<sequence>MKHVAKIKGSGLNNLQNVFILQPNPPLINHIHVHNNTLVRLCGLLIVLCFLVLAGICLSEHIEESEVSKFKCELFTNIFDMTSLCLTNDLMYNKYKLQMMLQV</sequence>
<name>A0A1B0BI69_9MUSC</name>
<keyword evidence="1" id="KW-0812">Transmembrane</keyword>
<proteinExistence type="predicted"/>
<accession>A0A1B0BI69</accession>